<keyword evidence="9" id="KW-1185">Reference proteome</keyword>
<feature type="transmembrane region" description="Helical" evidence="6">
    <location>
        <begin position="415"/>
        <end position="433"/>
    </location>
</feature>
<comment type="subcellular location">
    <subcellularLocation>
        <location evidence="1">Cell membrane</location>
        <topology evidence="1">Multi-pass membrane protein</topology>
    </subcellularLocation>
</comment>
<gene>
    <name evidence="8" type="primary">pcaK_1</name>
    <name evidence="8" type="ORF">SPSIL_047790</name>
</gene>
<feature type="transmembrane region" description="Helical" evidence="6">
    <location>
        <begin position="388"/>
        <end position="409"/>
    </location>
</feature>
<evidence type="ECO:0000256" key="2">
    <source>
        <dbReference type="ARBA" id="ARBA00022448"/>
    </source>
</evidence>
<feature type="transmembrane region" description="Helical" evidence="6">
    <location>
        <begin position="323"/>
        <end position="341"/>
    </location>
</feature>
<evidence type="ECO:0000256" key="1">
    <source>
        <dbReference type="ARBA" id="ARBA00004651"/>
    </source>
</evidence>
<keyword evidence="5 6" id="KW-0472">Membrane</keyword>
<dbReference type="RefSeq" id="WP_094606932.1">
    <property type="nucleotide sequence ID" value="NZ_CP155573.1"/>
</dbReference>
<feature type="transmembrane region" description="Helical" evidence="6">
    <location>
        <begin position="89"/>
        <end position="106"/>
    </location>
</feature>
<feature type="transmembrane region" description="Helical" evidence="6">
    <location>
        <begin position="347"/>
        <end position="367"/>
    </location>
</feature>
<feature type="transmembrane region" description="Helical" evidence="6">
    <location>
        <begin position="61"/>
        <end position="80"/>
    </location>
</feature>
<keyword evidence="3 6" id="KW-0812">Transmembrane</keyword>
<evidence type="ECO:0000256" key="3">
    <source>
        <dbReference type="ARBA" id="ARBA00022692"/>
    </source>
</evidence>
<feature type="transmembrane region" description="Helical" evidence="6">
    <location>
        <begin position="145"/>
        <end position="168"/>
    </location>
</feature>
<feature type="domain" description="Major facilitator superfamily (MFS) profile" evidence="7">
    <location>
        <begin position="23"/>
        <end position="437"/>
    </location>
</feature>
<keyword evidence="4 6" id="KW-1133">Transmembrane helix</keyword>
<dbReference type="CDD" id="cd17365">
    <property type="entry name" value="MFS_PcaK_like"/>
    <property type="match status" value="1"/>
</dbReference>
<dbReference type="Pfam" id="PF07690">
    <property type="entry name" value="MFS_1"/>
    <property type="match status" value="2"/>
</dbReference>
<feature type="transmembrane region" description="Helical" evidence="6">
    <location>
        <begin position="174"/>
        <end position="194"/>
    </location>
</feature>
<accession>A0ABZ3IS82</accession>
<sequence>MASNFTISEVIDSFGVNKFTWSIFFFLGMSMVFDGYDYMVVSYTMPQISAEWALSKVQTGSLSSWSLFGLIIGGALAGIISDKIGRRKTLIYSIAAYSLLTIPIYFVQSFEWYAFFRVLTGVGLGACIPVVTTMFSETTPTNRRALFITFGMAWMIVGWVLGGIIPTFVVPLYGWRLCYLIGGIPFLYAIFLHFKMRESAHWLANKGRKEDAVKILQDIERIATGKVTDWDTNSLIVPSKSKVVGPKALFSKDYRLATAGIWLTYFCGCFIVYGINAWLPSLMLEKGLKLSSAYGLAIANNAAAVLANASTGIVAEIIGRRKNLICSYFIGGASIFIMAFVPSNFAAILAANIFMGFAINYAITAVQPLMAESYPTEFRNTGVSWCQAFGRLGGALAPIVAGLIMAMNLGPQMSFLFYIIPAVIGGLAAYLFVKKETKGKSLDQLAEENTKVRIKMVCGEAD</sequence>
<evidence type="ECO:0000256" key="4">
    <source>
        <dbReference type="ARBA" id="ARBA00022989"/>
    </source>
</evidence>
<dbReference type="Gene3D" id="1.20.1250.20">
    <property type="entry name" value="MFS general substrate transporter like domains"/>
    <property type="match status" value="1"/>
</dbReference>
<feature type="transmembrane region" description="Helical" evidence="6">
    <location>
        <begin position="256"/>
        <end position="279"/>
    </location>
</feature>
<organism evidence="8 9">
    <name type="scientific">Sporomusa silvacetica DSM 10669</name>
    <dbReference type="NCBI Taxonomy" id="1123289"/>
    <lineage>
        <taxon>Bacteria</taxon>
        <taxon>Bacillati</taxon>
        <taxon>Bacillota</taxon>
        <taxon>Negativicutes</taxon>
        <taxon>Selenomonadales</taxon>
        <taxon>Sporomusaceae</taxon>
        <taxon>Sporomusa</taxon>
    </lineage>
</organism>
<dbReference type="InterPro" id="IPR036259">
    <property type="entry name" value="MFS_trans_sf"/>
</dbReference>
<dbReference type="SUPFAM" id="SSF103473">
    <property type="entry name" value="MFS general substrate transporter"/>
    <property type="match status" value="1"/>
</dbReference>
<dbReference type="PANTHER" id="PTHR23508:SF10">
    <property type="entry name" value="CARBOXYLIC ACID TRANSPORTER PROTEIN HOMOLOG"/>
    <property type="match status" value="1"/>
</dbReference>
<dbReference type="InterPro" id="IPR011701">
    <property type="entry name" value="MFS"/>
</dbReference>
<name>A0ABZ3IS82_9FIRM</name>
<feature type="transmembrane region" description="Helical" evidence="6">
    <location>
        <begin position="291"/>
        <end position="311"/>
    </location>
</feature>
<dbReference type="InterPro" id="IPR020846">
    <property type="entry name" value="MFS_dom"/>
</dbReference>
<dbReference type="PANTHER" id="PTHR23508">
    <property type="entry name" value="CARBOXYLIC ACID TRANSPORTER PROTEIN HOMOLOG"/>
    <property type="match status" value="1"/>
</dbReference>
<protein>
    <submittedName>
        <fullName evidence="8">4-hydroxybenzoate transporter PcaK</fullName>
    </submittedName>
</protein>
<evidence type="ECO:0000256" key="6">
    <source>
        <dbReference type="SAM" id="Phobius"/>
    </source>
</evidence>
<feature type="transmembrane region" description="Helical" evidence="6">
    <location>
        <begin position="21"/>
        <end position="41"/>
    </location>
</feature>
<proteinExistence type="predicted"/>
<dbReference type="Proteomes" id="UP000216752">
    <property type="component" value="Chromosome"/>
</dbReference>
<dbReference type="EMBL" id="CP155573">
    <property type="protein sequence ID" value="XFO68556.1"/>
    <property type="molecule type" value="Genomic_DNA"/>
</dbReference>
<evidence type="ECO:0000313" key="9">
    <source>
        <dbReference type="Proteomes" id="UP000216752"/>
    </source>
</evidence>
<dbReference type="InterPro" id="IPR005829">
    <property type="entry name" value="Sugar_transporter_CS"/>
</dbReference>
<dbReference type="PROSITE" id="PS00216">
    <property type="entry name" value="SUGAR_TRANSPORT_1"/>
    <property type="match status" value="2"/>
</dbReference>
<dbReference type="PROSITE" id="PS50850">
    <property type="entry name" value="MFS"/>
    <property type="match status" value="1"/>
</dbReference>
<feature type="transmembrane region" description="Helical" evidence="6">
    <location>
        <begin position="112"/>
        <end position="133"/>
    </location>
</feature>
<evidence type="ECO:0000256" key="5">
    <source>
        <dbReference type="ARBA" id="ARBA00023136"/>
    </source>
</evidence>
<reference evidence="8" key="1">
    <citation type="submission" date="2024-05" db="EMBL/GenBank/DDBJ databases">
        <title>Isolation and characterization of Sporomusa carbonis sp. nov., a carboxydotrophic hydrogenogen in the genus of Sporomusa isolated from a charcoal burning pile.</title>
        <authorList>
            <person name="Boeer T."/>
            <person name="Rosenbaum F."/>
            <person name="Eysell L."/>
            <person name="Mueller V."/>
            <person name="Daniel R."/>
            <person name="Poehlein A."/>
        </authorList>
    </citation>
    <scope>NUCLEOTIDE SEQUENCE [LARGE SCALE GENOMIC DNA]</scope>
    <source>
        <strain evidence="8">DSM 10669</strain>
    </source>
</reference>
<keyword evidence="2" id="KW-0813">Transport</keyword>
<evidence type="ECO:0000259" key="7">
    <source>
        <dbReference type="PROSITE" id="PS50850"/>
    </source>
</evidence>
<evidence type="ECO:0000313" key="8">
    <source>
        <dbReference type="EMBL" id="XFO68556.1"/>
    </source>
</evidence>